<organism evidence="1 2">
    <name type="scientific">Panagrolaimus sp. PS1159</name>
    <dbReference type="NCBI Taxonomy" id="55785"/>
    <lineage>
        <taxon>Eukaryota</taxon>
        <taxon>Metazoa</taxon>
        <taxon>Ecdysozoa</taxon>
        <taxon>Nematoda</taxon>
        <taxon>Chromadorea</taxon>
        <taxon>Rhabditida</taxon>
        <taxon>Tylenchina</taxon>
        <taxon>Panagrolaimomorpha</taxon>
        <taxon>Panagrolaimoidea</taxon>
        <taxon>Panagrolaimidae</taxon>
        <taxon>Panagrolaimus</taxon>
    </lineage>
</organism>
<accession>A0AC35GVU0</accession>
<evidence type="ECO:0000313" key="2">
    <source>
        <dbReference type="WBParaSite" id="PS1159_v2.g9329.t1"/>
    </source>
</evidence>
<dbReference type="WBParaSite" id="PS1159_v2.g9329.t1">
    <property type="protein sequence ID" value="PS1159_v2.g9329.t1"/>
    <property type="gene ID" value="PS1159_v2.g9329"/>
</dbReference>
<reference evidence="2" key="1">
    <citation type="submission" date="2022-11" db="UniProtKB">
        <authorList>
            <consortium name="WormBaseParasite"/>
        </authorList>
    </citation>
    <scope>IDENTIFICATION</scope>
</reference>
<sequence>MVFVKFLTIFLLVYICSIKTEREYLSPNRKPHWKTDDPNRGPFFGQPEQVHLSYGGDPSKQIITWVTFDDTVDSIVEYGIGKLDLTIKGNASLFVDGGAGKTVRLIHRAMIENIVPGKRYFYRVGSEYGWSSIFTFVGIQERPNGGYRFAVYGDMGNINARSLGKIQRLAQDGDFDMILHVGDLAYNLDTSDGTYGDVFMRQIEPAAAYVPYMTVVGNHEYNYNFSHYINRYTMPDSDHNMFYSFDIGPTHFIGFSTEFYFWTNYGWDQIKNQWNWLIKDLEKANRNRKNVPWIITMGHRPMYCSDFDGDDCTKYESIIRLGLPITHAYGLEKLFYKYGVDLELWAHEHTYERFYPVYNRTVYNGTASDPYHNPPAPVHVVTGSAGCQENTDTFVINPNPWSAFRSSNYGFSRMQIFNETHLYFEQTAAANDSIEDSFWLIKDEHKPYNRHDLKQLRKHGYQVPHNYRHPDDTHHNHRSSQL</sequence>
<proteinExistence type="predicted"/>
<dbReference type="Proteomes" id="UP000887580">
    <property type="component" value="Unplaced"/>
</dbReference>
<name>A0AC35GVU0_9BILA</name>
<protein>
    <submittedName>
        <fullName evidence="2">Purple acid phosphatase</fullName>
    </submittedName>
</protein>
<evidence type="ECO:0000313" key="1">
    <source>
        <dbReference type="Proteomes" id="UP000887580"/>
    </source>
</evidence>